<reference evidence="1 2" key="1">
    <citation type="journal article" date="2010" name="Proc. Natl. Acad. Sci. U.S.A.">
        <title>A Nitrospira metagenome illuminates the physiology and evolution of globally important nitrite-oxidizing bacteria.</title>
        <authorList>
            <person name="Lucker S."/>
            <person name="Wagner M."/>
            <person name="Maixner F."/>
            <person name="Pelletier E."/>
            <person name="Koch H."/>
            <person name="Vacherie B."/>
            <person name="Rattei T."/>
            <person name="Sinninghe Damste J."/>
            <person name="Spieck E."/>
            <person name="Le Paslier D."/>
            <person name="Daims H."/>
        </authorList>
    </citation>
    <scope>NUCLEOTIDE SEQUENCE [LARGE SCALE GENOMIC DNA]</scope>
</reference>
<dbReference type="Gene3D" id="3.50.70.20">
    <property type="entry name" value="Cytochrome P460"/>
    <property type="match status" value="1"/>
</dbReference>
<dbReference type="AlphaFoldDB" id="D8PB33"/>
<sequence length="175" mass="18927">MPGSAAIASPRRAEMAQGAQQKAGLSVAVVRLLAVALDISEGWSPAPPAATLLIPFGYRDWPSLTSAVESPGGRKRLRFYVCPKALLTPDYESFPVGTTFVVESEPYPEGPGSYRVRPSVFAMEKCAGLTMNGTGTRQYESWLYASWDSPAQQAMADRGRCGVCRLPWLTPADVR</sequence>
<dbReference type="STRING" id="330214.NIDE0672"/>
<gene>
    <name evidence="1" type="ORF">NIDE0672</name>
</gene>
<dbReference type="InterPro" id="IPR038142">
    <property type="entry name" value="Cytochrome_P460_sp"/>
</dbReference>
<proteinExistence type="predicted"/>
<dbReference type="EMBL" id="FP929003">
    <property type="protein sequence ID" value="CBK40442.1"/>
    <property type="molecule type" value="Genomic_DNA"/>
</dbReference>
<dbReference type="HOGENOM" id="CLU_1529870_0_0_0"/>
<organism evidence="1 2">
    <name type="scientific">Nitrospira defluvii</name>
    <dbReference type="NCBI Taxonomy" id="330214"/>
    <lineage>
        <taxon>Bacteria</taxon>
        <taxon>Pseudomonadati</taxon>
        <taxon>Nitrospirota</taxon>
        <taxon>Nitrospiria</taxon>
        <taxon>Nitrospirales</taxon>
        <taxon>Nitrospiraceae</taxon>
        <taxon>Nitrospira</taxon>
    </lineage>
</organism>
<evidence type="ECO:0000313" key="2">
    <source>
        <dbReference type="Proteomes" id="UP000001660"/>
    </source>
</evidence>
<name>D8PB33_9BACT</name>
<protein>
    <recommendedName>
        <fullName evidence="3">Cytochrome P460 domain-containing protein</fullName>
    </recommendedName>
</protein>
<dbReference type="Proteomes" id="UP000001660">
    <property type="component" value="Chromosome"/>
</dbReference>
<evidence type="ECO:0008006" key="3">
    <source>
        <dbReference type="Google" id="ProtNLM"/>
    </source>
</evidence>
<dbReference type="OrthoDB" id="9822485at2"/>
<evidence type="ECO:0000313" key="1">
    <source>
        <dbReference type="EMBL" id="CBK40442.1"/>
    </source>
</evidence>
<dbReference type="KEGG" id="nde:NIDE0672"/>
<keyword evidence="2" id="KW-1185">Reference proteome</keyword>
<accession>D8PB33</accession>